<dbReference type="Pfam" id="PF12796">
    <property type="entry name" value="Ank_2"/>
    <property type="match status" value="2"/>
</dbReference>
<gene>
    <name evidence="4" type="ORF">Poli38472_001399</name>
</gene>
<evidence type="ECO:0000313" key="4">
    <source>
        <dbReference type="EMBL" id="TMW69243.1"/>
    </source>
</evidence>
<sequence>MGSEYRNKKLEAMELALEADGLVERDGMNPLHRACAMGAQERVRILLAHGASVVDVDVDGKTPLNIACSSWSGSASIVRLLLAHGADANARDNNGRTALHEAVSHSKADLVSALLEHSIDINATDSEGKTALHVAMLETTMEIIEMLLAAGANTGAVDMHGNSVVRVACDHTRLGALKALFIHGVDPDMVDEDGNTLLHIAAHKHERFVVCVLLARNSDVHARNKHGETPLTRCLQWGLSRHNYKEALEVAYQLMSKHAVYEGTFSSSPSTDARTHDGGEILRLCVEHWATEQQRGISPLTRVPYDTLGRGPAAVKAYLDDLNTTSNVQ</sequence>
<feature type="repeat" description="ANK" evidence="3">
    <location>
        <begin position="59"/>
        <end position="93"/>
    </location>
</feature>
<proteinExistence type="predicted"/>
<dbReference type="InterPro" id="IPR051637">
    <property type="entry name" value="Ank_repeat_dom-contain_49"/>
</dbReference>
<feature type="repeat" description="ANK" evidence="3">
    <location>
        <begin position="94"/>
        <end position="126"/>
    </location>
</feature>
<dbReference type="Pfam" id="PF00023">
    <property type="entry name" value="Ank"/>
    <property type="match status" value="1"/>
</dbReference>
<dbReference type="PROSITE" id="PS50088">
    <property type="entry name" value="ANK_REPEAT"/>
    <property type="match status" value="5"/>
</dbReference>
<dbReference type="AlphaFoldDB" id="A0A8K1CUK9"/>
<dbReference type="SUPFAM" id="SSF48403">
    <property type="entry name" value="Ankyrin repeat"/>
    <property type="match status" value="1"/>
</dbReference>
<comment type="caution">
    <text evidence="4">The sequence shown here is derived from an EMBL/GenBank/DDBJ whole genome shotgun (WGS) entry which is preliminary data.</text>
</comment>
<evidence type="ECO:0008006" key="6">
    <source>
        <dbReference type="Google" id="ProtNLM"/>
    </source>
</evidence>
<organism evidence="4 5">
    <name type="scientific">Pythium oligandrum</name>
    <name type="common">Mycoparasitic fungus</name>
    <dbReference type="NCBI Taxonomy" id="41045"/>
    <lineage>
        <taxon>Eukaryota</taxon>
        <taxon>Sar</taxon>
        <taxon>Stramenopiles</taxon>
        <taxon>Oomycota</taxon>
        <taxon>Peronosporomycetes</taxon>
        <taxon>Pythiales</taxon>
        <taxon>Pythiaceae</taxon>
        <taxon>Pythium</taxon>
    </lineage>
</organism>
<dbReference type="PANTHER" id="PTHR24180:SF45">
    <property type="entry name" value="POLY [ADP-RIBOSE] POLYMERASE TANKYRASE"/>
    <property type="match status" value="1"/>
</dbReference>
<evidence type="ECO:0000256" key="1">
    <source>
        <dbReference type="ARBA" id="ARBA00022737"/>
    </source>
</evidence>
<dbReference type="EMBL" id="SPLM01000001">
    <property type="protein sequence ID" value="TMW69243.1"/>
    <property type="molecule type" value="Genomic_DNA"/>
</dbReference>
<dbReference type="OrthoDB" id="59416at2759"/>
<dbReference type="PROSITE" id="PS50297">
    <property type="entry name" value="ANK_REP_REGION"/>
    <property type="match status" value="5"/>
</dbReference>
<name>A0A8K1CUK9_PYTOL</name>
<dbReference type="SMART" id="SM00248">
    <property type="entry name" value="ANK"/>
    <property type="match status" value="6"/>
</dbReference>
<feature type="repeat" description="ANK" evidence="3">
    <location>
        <begin position="193"/>
        <end position="225"/>
    </location>
</feature>
<feature type="repeat" description="ANK" evidence="3">
    <location>
        <begin position="127"/>
        <end position="159"/>
    </location>
</feature>
<evidence type="ECO:0000313" key="5">
    <source>
        <dbReference type="Proteomes" id="UP000794436"/>
    </source>
</evidence>
<keyword evidence="5" id="KW-1185">Reference proteome</keyword>
<dbReference type="Proteomes" id="UP000794436">
    <property type="component" value="Unassembled WGS sequence"/>
</dbReference>
<keyword evidence="1" id="KW-0677">Repeat</keyword>
<feature type="repeat" description="ANK" evidence="3">
    <location>
        <begin position="26"/>
        <end position="58"/>
    </location>
</feature>
<accession>A0A8K1CUK9</accession>
<reference evidence="4" key="1">
    <citation type="submission" date="2019-03" db="EMBL/GenBank/DDBJ databases">
        <title>Long read genome sequence of the mycoparasitic Pythium oligandrum ATCC 38472 isolated from sugarbeet rhizosphere.</title>
        <authorList>
            <person name="Gaulin E."/>
        </authorList>
    </citation>
    <scope>NUCLEOTIDE SEQUENCE</scope>
    <source>
        <strain evidence="4">ATCC 38472_TT</strain>
    </source>
</reference>
<keyword evidence="2 3" id="KW-0040">ANK repeat</keyword>
<dbReference type="Gene3D" id="1.25.40.20">
    <property type="entry name" value="Ankyrin repeat-containing domain"/>
    <property type="match status" value="3"/>
</dbReference>
<evidence type="ECO:0000256" key="2">
    <source>
        <dbReference type="ARBA" id="ARBA00023043"/>
    </source>
</evidence>
<dbReference type="InterPro" id="IPR036770">
    <property type="entry name" value="Ankyrin_rpt-contain_sf"/>
</dbReference>
<dbReference type="InterPro" id="IPR002110">
    <property type="entry name" value="Ankyrin_rpt"/>
</dbReference>
<dbReference type="PANTHER" id="PTHR24180">
    <property type="entry name" value="CYCLIN-DEPENDENT KINASE INHIBITOR 2C-RELATED"/>
    <property type="match status" value="1"/>
</dbReference>
<evidence type="ECO:0000256" key="3">
    <source>
        <dbReference type="PROSITE-ProRule" id="PRU00023"/>
    </source>
</evidence>
<dbReference type="PRINTS" id="PR01415">
    <property type="entry name" value="ANKYRIN"/>
</dbReference>
<protein>
    <recommendedName>
        <fullName evidence="6">Ankyrin repeat protein</fullName>
    </recommendedName>
</protein>